<dbReference type="AlphaFoldDB" id="A0A0J9EKF3"/>
<dbReference type="Pfam" id="PF01406">
    <property type="entry name" value="tRNA-synt_1e"/>
    <property type="match status" value="1"/>
</dbReference>
<evidence type="ECO:0000259" key="4">
    <source>
        <dbReference type="Pfam" id="PF01406"/>
    </source>
</evidence>
<dbReference type="InterPro" id="IPR032678">
    <property type="entry name" value="tRNA-synt_1_cat_dom"/>
</dbReference>
<feature type="domain" description="tRNA synthetases class I catalytic" evidence="4">
    <location>
        <begin position="44"/>
        <end position="83"/>
    </location>
</feature>
<dbReference type="PANTHER" id="PTHR10890:SF3">
    <property type="entry name" value="CYSTEINE--TRNA LIGASE, CYTOPLASMIC"/>
    <property type="match status" value="1"/>
</dbReference>
<accession>A0A0J9EKF3</accession>
<dbReference type="InterPro" id="IPR024909">
    <property type="entry name" value="Cys-tRNA/MSH_ligase"/>
</dbReference>
<protein>
    <submittedName>
        <fullName evidence="5">Cysteinyl-tRNA synthetase</fullName>
    </submittedName>
</protein>
<dbReference type="GO" id="GO:0005737">
    <property type="term" value="C:cytoplasm"/>
    <property type="evidence" value="ECO:0007669"/>
    <property type="project" value="TreeGrafter"/>
</dbReference>
<dbReference type="EMBL" id="GG749408">
    <property type="protein sequence ID" value="KMW66622.1"/>
    <property type="molecule type" value="Genomic_DNA"/>
</dbReference>
<dbReference type="Gene3D" id="3.40.50.620">
    <property type="entry name" value="HUPs"/>
    <property type="match status" value="1"/>
</dbReference>
<keyword evidence="5" id="KW-0030">Aminoacyl-tRNA synthetase</keyword>
<dbReference type="InterPro" id="IPR014729">
    <property type="entry name" value="Rossmann-like_a/b/a_fold"/>
</dbReference>
<keyword evidence="2" id="KW-0547">Nucleotide-binding</keyword>
<sequence>METTYKQPPWVQPQMRPDIDLSPLKMYNSLTRSKNAFIPKDPEGHRVTWYSCGPTVYDDAHLGHPRNYVTTDIIRRIMQDYFHFNV</sequence>
<reference evidence="5" key="1">
    <citation type="submission" date="2010-03" db="EMBL/GenBank/DDBJ databases">
        <title>Annotation of Blastomyces dermatitidis strain ATCC 18188.</title>
        <authorList>
            <consortium name="The Broad Institute Genome Sequencing Platform"/>
            <consortium name="Broad Institute Genome Sequencing Center for Infectious Disease."/>
            <person name="Cuomo C."/>
            <person name="Klein B."/>
            <person name="Sullivan T."/>
            <person name="Heitman J."/>
            <person name="Young S."/>
            <person name="Zeng Q."/>
            <person name="Gargeya S."/>
            <person name="Alvarado L."/>
            <person name="Berlin A.M."/>
            <person name="Chapman S.B."/>
            <person name="Chen Z."/>
            <person name="Freedman E."/>
            <person name="Gellesch M."/>
            <person name="Goldberg J."/>
            <person name="Griggs A."/>
            <person name="Gujja S."/>
            <person name="Heilman E."/>
            <person name="Heiman D."/>
            <person name="Howarth C."/>
            <person name="Mehta T."/>
            <person name="Neiman D."/>
            <person name="Pearson M."/>
            <person name="Roberts A."/>
            <person name="Saif S."/>
            <person name="Shea T."/>
            <person name="Shenoy N."/>
            <person name="Sisk P."/>
            <person name="Stolte C."/>
            <person name="Sykes S."/>
            <person name="White J."/>
            <person name="Yandava C."/>
            <person name="Haas B."/>
            <person name="Nusbaum C."/>
            <person name="Birren B."/>
        </authorList>
    </citation>
    <scope>NUCLEOTIDE SEQUENCE</scope>
    <source>
        <strain evidence="5">ATCC 18188</strain>
    </source>
</reference>
<evidence type="ECO:0000256" key="3">
    <source>
        <dbReference type="ARBA" id="ARBA00022840"/>
    </source>
</evidence>
<organism evidence="5">
    <name type="scientific">Ajellomyces dermatitidis (strain ATCC 18188 / CBS 674.68)</name>
    <name type="common">Blastomyces dermatitidis</name>
    <dbReference type="NCBI Taxonomy" id="653446"/>
    <lineage>
        <taxon>Eukaryota</taxon>
        <taxon>Fungi</taxon>
        <taxon>Dikarya</taxon>
        <taxon>Ascomycota</taxon>
        <taxon>Pezizomycotina</taxon>
        <taxon>Eurotiomycetes</taxon>
        <taxon>Eurotiomycetidae</taxon>
        <taxon>Onygenales</taxon>
        <taxon>Ajellomycetaceae</taxon>
        <taxon>Blastomyces</taxon>
    </lineage>
</organism>
<proteinExistence type="predicted"/>
<dbReference type="Proteomes" id="UP000007802">
    <property type="component" value="Unassembled WGS sequence"/>
</dbReference>
<evidence type="ECO:0000256" key="1">
    <source>
        <dbReference type="ARBA" id="ARBA00022598"/>
    </source>
</evidence>
<evidence type="ECO:0000256" key="2">
    <source>
        <dbReference type="ARBA" id="ARBA00022741"/>
    </source>
</evidence>
<evidence type="ECO:0000313" key="5">
    <source>
        <dbReference type="EMBL" id="KMW66622.1"/>
    </source>
</evidence>
<dbReference type="GO" id="GO:0005524">
    <property type="term" value="F:ATP binding"/>
    <property type="evidence" value="ECO:0007669"/>
    <property type="project" value="UniProtKB-KW"/>
</dbReference>
<keyword evidence="3" id="KW-0067">ATP-binding</keyword>
<dbReference type="GO" id="GO:0004817">
    <property type="term" value="F:cysteine-tRNA ligase activity"/>
    <property type="evidence" value="ECO:0007669"/>
    <property type="project" value="TreeGrafter"/>
</dbReference>
<gene>
    <name evidence="5" type="ORF">BDDG_11618</name>
</gene>
<name>A0A0J9EKF3_AJEDA</name>
<dbReference type="SUPFAM" id="SSF52374">
    <property type="entry name" value="Nucleotidylyl transferase"/>
    <property type="match status" value="1"/>
</dbReference>
<dbReference type="GO" id="GO:0006423">
    <property type="term" value="P:cysteinyl-tRNA aminoacylation"/>
    <property type="evidence" value="ECO:0007669"/>
    <property type="project" value="TreeGrafter"/>
</dbReference>
<keyword evidence="1" id="KW-0436">Ligase</keyword>
<dbReference type="PANTHER" id="PTHR10890">
    <property type="entry name" value="CYSTEINYL-TRNA SYNTHETASE"/>
    <property type="match status" value="1"/>
</dbReference>